<name>A0A7C8I622_9PLEO</name>
<dbReference type="PANTHER" id="PTHR42085">
    <property type="entry name" value="F-BOX DOMAIN-CONTAINING PROTEIN"/>
    <property type="match status" value="1"/>
</dbReference>
<protein>
    <submittedName>
        <fullName evidence="2">Uncharacterized protein</fullName>
    </submittedName>
</protein>
<accession>A0A7C8I622</accession>
<dbReference type="Proteomes" id="UP000481861">
    <property type="component" value="Unassembled WGS sequence"/>
</dbReference>
<gene>
    <name evidence="2" type="ORF">BDV95DRAFT_594774</name>
</gene>
<evidence type="ECO:0000313" key="3">
    <source>
        <dbReference type="Proteomes" id="UP000481861"/>
    </source>
</evidence>
<proteinExistence type="predicted"/>
<dbReference type="EMBL" id="JAADJZ010000011">
    <property type="protein sequence ID" value="KAF2871708.1"/>
    <property type="molecule type" value="Genomic_DNA"/>
</dbReference>
<evidence type="ECO:0000313" key="2">
    <source>
        <dbReference type="EMBL" id="KAF2871708.1"/>
    </source>
</evidence>
<dbReference type="InterPro" id="IPR038883">
    <property type="entry name" value="AN11006-like"/>
</dbReference>
<comment type="caution">
    <text evidence="2">The sequence shown here is derived from an EMBL/GenBank/DDBJ whole genome shotgun (WGS) entry which is preliminary data.</text>
</comment>
<keyword evidence="3" id="KW-1185">Reference proteome</keyword>
<organism evidence="2 3">
    <name type="scientific">Massariosphaeria phaeospora</name>
    <dbReference type="NCBI Taxonomy" id="100035"/>
    <lineage>
        <taxon>Eukaryota</taxon>
        <taxon>Fungi</taxon>
        <taxon>Dikarya</taxon>
        <taxon>Ascomycota</taxon>
        <taxon>Pezizomycotina</taxon>
        <taxon>Dothideomycetes</taxon>
        <taxon>Pleosporomycetidae</taxon>
        <taxon>Pleosporales</taxon>
        <taxon>Pleosporales incertae sedis</taxon>
        <taxon>Massariosphaeria</taxon>
    </lineage>
</organism>
<dbReference type="AlphaFoldDB" id="A0A7C8I622"/>
<dbReference type="PANTHER" id="PTHR42085:SF1">
    <property type="entry name" value="F-BOX DOMAIN-CONTAINING PROTEIN"/>
    <property type="match status" value="1"/>
</dbReference>
<reference evidence="2 3" key="1">
    <citation type="submission" date="2020-01" db="EMBL/GenBank/DDBJ databases">
        <authorList>
            <consortium name="DOE Joint Genome Institute"/>
            <person name="Haridas S."/>
            <person name="Albert R."/>
            <person name="Binder M."/>
            <person name="Bloem J."/>
            <person name="Labutti K."/>
            <person name="Salamov A."/>
            <person name="Andreopoulos B."/>
            <person name="Baker S.E."/>
            <person name="Barry K."/>
            <person name="Bills G."/>
            <person name="Bluhm B.H."/>
            <person name="Cannon C."/>
            <person name="Castanera R."/>
            <person name="Culley D.E."/>
            <person name="Daum C."/>
            <person name="Ezra D."/>
            <person name="Gonzalez J.B."/>
            <person name="Henrissat B."/>
            <person name="Kuo A."/>
            <person name="Liang C."/>
            <person name="Lipzen A."/>
            <person name="Lutzoni F."/>
            <person name="Magnuson J."/>
            <person name="Mondo S."/>
            <person name="Nolan M."/>
            <person name="Ohm R."/>
            <person name="Pangilinan J."/>
            <person name="Park H.-J.H."/>
            <person name="Ramirez L."/>
            <person name="Alfaro M."/>
            <person name="Sun H."/>
            <person name="Tritt A."/>
            <person name="Yoshinaga Y."/>
            <person name="Zwiers L.-H.L."/>
            <person name="Turgeon B.G."/>
            <person name="Goodwin S.B."/>
            <person name="Spatafora J.W."/>
            <person name="Crous P.W."/>
            <person name="Grigoriev I.V."/>
        </authorList>
    </citation>
    <scope>NUCLEOTIDE SEQUENCE [LARGE SCALE GENOMIC DNA]</scope>
    <source>
        <strain evidence="2 3">CBS 611.86</strain>
    </source>
</reference>
<sequence>MVSTEDIAAPVESGGDGTTEQALARRPAFPFLKLSAELRNTIYEFAAADAEEERLLLTRRCSRTADDQEKYRNSHTYLGFTQVNRLIRSEFRSMLLARMKLFILLADIEAWERTFNTDGNESNRVDNSLDDAICQYDIKILIRKELRKMRDGAAEQATLLALDVRCTDSEIRLGSCKKKGL</sequence>
<evidence type="ECO:0000256" key="1">
    <source>
        <dbReference type="SAM" id="MobiDB-lite"/>
    </source>
</evidence>
<feature type="region of interest" description="Disordered" evidence="1">
    <location>
        <begin position="1"/>
        <end position="20"/>
    </location>
</feature>